<sequence>MGRIILCCGEKAENPWYIKETDTKLYSIEELCYYIYNNIYIISQGFFTLGLANWIKEELKLPALADKLKNLVLGRNSCKDMVVTVLCGSDYYQEEELKELIVVMDSLTHMSELQREKYKADLWLKKKRYTLAAMEYRKLLGGQLKELTPEETGDIYHNIGITCLYTGTLEEAAQYFLQAYGRNQNRESLKAYVQACSMAGIPVLELSEEEEKELLTELEESKMAYKETSDYRRLKEAIEKKLQGHAADYHEELNQILKEWKREYRKKVG</sequence>
<dbReference type="AlphaFoldDB" id="A0A0V8QCS3"/>
<reference evidence="1 2" key="1">
    <citation type="submission" date="2015-11" db="EMBL/GenBank/DDBJ databases">
        <title>Butyribacter intestini gen. nov., sp. nov., a butyric acid-producing bacterium of the family Lachnospiraceae isolated from the human faeces.</title>
        <authorList>
            <person name="Zou Y."/>
            <person name="Xue W."/>
            <person name="Luo G."/>
            <person name="Lv M."/>
        </authorList>
    </citation>
    <scope>NUCLEOTIDE SEQUENCE [LARGE SCALE GENOMIC DNA]</scope>
    <source>
        <strain evidence="1 2">ACET-33324</strain>
    </source>
</reference>
<evidence type="ECO:0008006" key="3">
    <source>
        <dbReference type="Google" id="ProtNLM"/>
    </source>
</evidence>
<dbReference type="SUPFAM" id="SSF48452">
    <property type="entry name" value="TPR-like"/>
    <property type="match status" value="1"/>
</dbReference>
<proteinExistence type="predicted"/>
<dbReference type="Proteomes" id="UP000054874">
    <property type="component" value="Unassembled WGS sequence"/>
</dbReference>
<protein>
    <recommendedName>
        <fullName evidence="3">Tetratricopeptide repeat protein</fullName>
    </recommendedName>
</protein>
<dbReference type="RefSeq" id="WP_058353414.1">
    <property type="nucleotide sequence ID" value="NZ_CABMMD010000175.1"/>
</dbReference>
<comment type="caution">
    <text evidence="1">The sequence shown here is derived from an EMBL/GenBank/DDBJ whole genome shotgun (WGS) entry which is preliminary data.</text>
</comment>
<organism evidence="1 2">
    <name type="scientific">Acetivibrio ethanolgignens</name>
    <dbReference type="NCBI Taxonomy" id="290052"/>
    <lineage>
        <taxon>Bacteria</taxon>
        <taxon>Bacillati</taxon>
        <taxon>Bacillota</taxon>
        <taxon>Clostridia</taxon>
        <taxon>Eubacteriales</taxon>
        <taxon>Oscillospiraceae</taxon>
        <taxon>Acetivibrio</taxon>
    </lineage>
</organism>
<dbReference type="Gene3D" id="1.25.40.10">
    <property type="entry name" value="Tetratricopeptide repeat domain"/>
    <property type="match status" value="1"/>
</dbReference>
<name>A0A0V8QCS3_9FIRM</name>
<dbReference type="OrthoDB" id="1895216at2"/>
<evidence type="ECO:0000313" key="2">
    <source>
        <dbReference type="Proteomes" id="UP000054874"/>
    </source>
</evidence>
<dbReference type="STRING" id="290052.ASU35_02935"/>
<accession>A0A0V8QCS3</accession>
<dbReference type="EMBL" id="LNAM01000175">
    <property type="protein sequence ID" value="KSV58373.1"/>
    <property type="molecule type" value="Genomic_DNA"/>
</dbReference>
<dbReference type="InterPro" id="IPR011990">
    <property type="entry name" value="TPR-like_helical_dom_sf"/>
</dbReference>
<gene>
    <name evidence="1" type="ORF">ASU35_02935</name>
</gene>
<keyword evidence="2" id="KW-1185">Reference proteome</keyword>
<evidence type="ECO:0000313" key="1">
    <source>
        <dbReference type="EMBL" id="KSV58373.1"/>
    </source>
</evidence>